<dbReference type="AlphaFoldDB" id="A0A813DDN9"/>
<sequence>VLLLILPSSHEDEPPSSEVDASVVEHALCVANASVRLEGSLVWIVLADSGSSTPALTLGFDSAYDAGLWACKLIAAAGQAHQEDLLMTRISTTRHPPPTVAVAETRDFGVVGGSSNGRPAPRARPQLLQPPSSSSSE</sequence>
<dbReference type="EMBL" id="CAJNNV010000844">
    <property type="protein sequence ID" value="CAE8583726.1"/>
    <property type="molecule type" value="Genomic_DNA"/>
</dbReference>
<protein>
    <submittedName>
        <fullName evidence="2">Uncharacterized protein</fullName>
    </submittedName>
</protein>
<gene>
    <name evidence="2" type="ORF">PGLA1383_LOCUS2679</name>
</gene>
<feature type="region of interest" description="Disordered" evidence="1">
    <location>
        <begin position="105"/>
        <end position="137"/>
    </location>
</feature>
<accession>A0A813DDN9</accession>
<proteinExistence type="predicted"/>
<feature type="non-terminal residue" evidence="2">
    <location>
        <position position="137"/>
    </location>
</feature>
<keyword evidence="3" id="KW-1185">Reference proteome</keyword>
<reference evidence="2" key="1">
    <citation type="submission" date="2021-02" db="EMBL/GenBank/DDBJ databases">
        <authorList>
            <person name="Dougan E. K."/>
            <person name="Rhodes N."/>
            <person name="Thang M."/>
            <person name="Chan C."/>
        </authorList>
    </citation>
    <scope>NUCLEOTIDE SEQUENCE</scope>
</reference>
<name>A0A813DDN9_POLGL</name>
<feature type="compositionally biased region" description="Low complexity" evidence="1">
    <location>
        <begin position="125"/>
        <end position="137"/>
    </location>
</feature>
<organism evidence="2 3">
    <name type="scientific">Polarella glacialis</name>
    <name type="common">Dinoflagellate</name>
    <dbReference type="NCBI Taxonomy" id="89957"/>
    <lineage>
        <taxon>Eukaryota</taxon>
        <taxon>Sar</taxon>
        <taxon>Alveolata</taxon>
        <taxon>Dinophyceae</taxon>
        <taxon>Suessiales</taxon>
        <taxon>Suessiaceae</taxon>
        <taxon>Polarella</taxon>
    </lineage>
</organism>
<dbReference type="Proteomes" id="UP000654075">
    <property type="component" value="Unassembled WGS sequence"/>
</dbReference>
<feature type="non-terminal residue" evidence="2">
    <location>
        <position position="1"/>
    </location>
</feature>
<evidence type="ECO:0000313" key="3">
    <source>
        <dbReference type="Proteomes" id="UP000654075"/>
    </source>
</evidence>
<evidence type="ECO:0000313" key="2">
    <source>
        <dbReference type="EMBL" id="CAE8583726.1"/>
    </source>
</evidence>
<comment type="caution">
    <text evidence="2">The sequence shown here is derived from an EMBL/GenBank/DDBJ whole genome shotgun (WGS) entry which is preliminary data.</text>
</comment>
<evidence type="ECO:0000256" key="1">
    <source>
        <dbReference type="SAM" id="MobiDB-lite"/>
    </source>
</evidence>